<evidence type="ECO:0000256" key="1">
    <source>
        <dbReference type="SAM" id="MobiDB-lite"/>
    </source>
</evidence>
<comment type="caution">
    <text evidence="2">The sequence shown here is derived from an EMBL/GenBank/DDBJ whole genome shotgun (WGS) entry which is preliminary data.</text>
</comment>
<name>A0ABV8IMD1_9ACTN</name>
<keyword evidence="3" id="KW-1185">Reference proteome</keyword>
<protein>
    <submittedName>
        <fullName evidence="2">Uncharacterized protein</fullName>
    </submittedName>
</protein>
<feature type="region of interest" description="Disordered" evidence="1">
    <location>
        <begin position="92"/>
        <end position="115"/>
    </location>
</feature>
<dbReference type="Proteomes" id="UP001595867">
    <property type="component" value="Unassembled WGS sequence"/>
</dbReference>
<accession>A0ABV8IMD1</accession>
<organism evidence="2 3">
    <name type="scientific">Actinoplanes subglobosus</name>
    <dbReference type="NCBI Taxonomy" id="1547892"/>
    <lineage>
        <taxon>Bacteria</taxon>
        <taxon>Bacillati</taxon>
        <taxon>Actinomycetota</taxon>
        <taxon>Actinomycetes</taxon>
        <taxon>Micromonosporales</taxon>
        <taxon>Micromonosporaceae</taxon>
        <taxon>Actinoplanes</taxon>
    </lineage>
</organism>
<evidence type="ECO:0000313" key="3">
    <source>
        <dbReference type="Proteomes" id="UP001595867"/>
    </source>
</evidence>
<proteinExistence type="predicted"/>
<gene>
    <name evidence="2" type="ORF">ACFO0C_08810</name>
</gene>
<feature type="compositionally biased region" description="Basic and acidic residues" evidence="1">
    <location>
        <begin position="101"/>
        <end position="115"/>
    </location>
</feature>
<evidence type="ECO:0000313" key="2">
    <source>
        <dbReference type="EMBL" id="MFC4065030.1"/>
    </source>
</evidence>
<dbReference type="RefSeq" id="WP_378066051.1">
    <property type="nucleotide sequence ID" value="NZ_JBHSBL010000006.1"/>
</dbReference>
<reference evidence="3" key="1">
    <citation type="journal article" date="2019" name="Int. J. Syst. Evol. Microbiol.">
        <title>The Global Catalogue of Microorganisms (GCM) 10K type strain sequencing project: providing services to taxonomists for standard genome sequencing and annotation.</title>
        <authorList>
            <consortium name="The Broad Institute Genomics Platform"/>
            <consortium name="The Broad Institute Genome Sequencing Center for Infectious Disease"/>
            <person name="Wu L."/>
            <person name="Ma J."/>
        </authorList>
    </citation>
    <scope>NUCLEOTIDE SEQUENCE [LARGE SCALE GENOMIC DNA]</scope>
    <source>
        <strain evidence="3">TBRC 5832</strain>
    </source>
</reference>
<dbReference type="EMBL" id="JBHSBL010000006">
    <property type="protein sequence ID" value="MFC4065030.1"/>
    <property type="molecule type" value="Genomic_DNA"/>
</dbReference>
<sequence>MSTETEAEALGWCVVADVAGIKHFNPRARLWVLPPRPAGDGDRLLAVGHHHGRDRRLIRIAIPRRHLARFRVRMVYNRAVLRAIERPAANRSPALWPSRAEAQRQADRWNQRVHG</sequence>